<comment type="caution">
    <text evidence="1">The sequence shown here is derived from an EMBL/GenBank/DDBJ whole genome shotgun (WGS) entry which is preliminary data.</text>
</comment>
<dbReference type="EMBL" id="VSWD01000010">
    <property type="protein sequence ID" value="KAK3089514.1"/>
    <property type="molecule type" value="Genomic_DNA"/>
</dbReference>
<organism evidence="1 2">
    <name type="scientific">Pinctada imbricata</name>
    <name type="common">Atlantic pearl-oyster</name>
    <name type="synonym">Pinctada martensii</name>
    <dbReference type="NCBI Taxonomy" id="66713"/>
    <lineage>
        <taxon>Eukaryota</taxon>
        <taxon>Metazoa</taxon>
        <taxon>Spiralia</taxon>
        <taxon>Lophotrochozoa</taxon>
        <taxon>Mollusca</taxon>
        <taxon>Bivalvia</taxon>
        <taxon>Autobranchia</taxon>
        <taxon>Pteriomorphia</taxon>
        <taxon>Pterioida</taxon>
        <taxon>Pterioidea</taxon>
        <taxon>Pteriidae</taxon>
        <taxon>Pinctada</taxon>
    </lineage>
</organism>
<sequence>MENVTNDIVIKHSGDVLDTKKKRGEHILTLELQKLPARITHLFFTLSSRITDTLKYYKDPKLEVHDHAEDKPLTETSLTYRMLQGSSVVVCCLYLSEDKIWRVMDIRRPTNGKVGNYHAIERIIDDIFKDVFCCA</sequence>
<dbReference type="AlphaFoldDB" id="A0AA89BSJ4"/>
<dbReference type="Proteomes" id="UP001186944">
    <property type="component" value="Unassembled WGS sequence"/>
</dbReference>
<evidence type="ECO:0000313" key="2">
    <source>
        <dbReference type="Proteomes" id="UP001186944"/>
    </source>
</evidence>
<reference evidence="1" key="1">
    <citation type="submission" date="2019-08" db="EMBL/GenBank/DDBJ databases">
        <title>The improved chromosome-level genome for the pearl oyster Pinctada fucata martensii using PacBio sequencing and Hi-C.</title>
        <authorList>
            <person name="Zheng Z."/>
        </authorList>
    </citation>
    <scope>NUCLEOTIDE SEQUENCE</scope>
    <source>
        <strain evidence="1">ZZ-2019</strain>
        <tissue evidence="1">Adductor muscle</tissue>
    </source>
</reference>
<gene>
    <name evidence="1" type="ORF">FSP39_004209</name>
</gene>
<keyword evidence="2" id="KW-1185">Reference proteome</keyword>
<accession>A0AA89BSJ4</accession>
<name>A0AA89BSJ4_PINIB</name>
<evidence type="ECO:0000313" key="1">
    <source>
        <dbReference type="EMBL" id="KAK3089514.1"/>
    </source>
</evidence>
<protein>
    <submittedName>
        <fullName evidence="1">Uncharacterized protein</fullName>
    </submittedName>
</protein>
<proteinExistence type="predicted"/>
<dbReference type="Gene3D" id="2.60.60.30">
    <property type="entry name" value="sav2460 like domains"/>
    <property type="match status" value="1"/>
</dbReference>